<organism evidence="1 2">
    <name type="scientific">Onchocerca volvulus</name>
    <dbReference type="NCBI Taxonomy" id="6282"/>
    <lineage>
        <taxon>Eukaryota</taxon>
        <taxon>Metazoa</taxon>
        <taxon>Ecdysozoa</taxon>
        <taxon>Nematoda</taxon>
        <taxon>Chromadorea</taxon>
        <taxon>Rhabditida</taxon>
        <taxon>Spirurina</taxon>
        <taxon>Spiruromorpha</taxon>
        <taxon>Filarioidea</taxon>
        <taxon>Onchocercidae</taxon>
        <taxon>Onchocerca</taxon>
    </lineage>
</organism>
<keyword evidence="2" id="KW-1185">Reference proteome</keyword>
<proteinExistence type="predicted"/>
<reference evidence="1" key="2">
    <citation type="submission" date="2022-06" db="UniProtKB">
        <authorList>
            <consortium name="EnsemblMetazoa"/>
        </authorList>
    </citation>
    <scope>IDENTIFICATION</scope>
</reference>
<accession>A0A8R1XPJ2</accession>
<dbReference type="EMBL" id="CMVM020000052">
    <property type="status" value="NOT_ANNOTATED_CDS"/>
    <property type="molecule type" value="Genomic_DNA"/>
</dbReference>
<dbReference type="AlphaFoldDB" id="A0A8R1XPJ2"/>
<dbReference type="Proteomes" id="UP000024404">
    <property type="component" value="Unassembled WGS sequence"/>
</dbReference>
<evidence type="ECO:0000313" key="2">
    <source>
        <dbReference type="Proteomes" id="UP000024404"/>
    </source>
</evidence>
<protein>
    <submittedName>
        <fullName evidence="1">Uncharacterized protein</fullName>
    </submittedName>
</protein>
<name>A0A8R1XPJ2_ONCVO</name>
<dbReference type="EnsemblMetazoa" id="OVOC1761.1">
    <property type="protein sequence ID" value="OVOC1761.1"/>
    <property type="gene ID" value="WBGene00238570"/>
</dbReference>
<evidence type="ECO:0000313" key="1">
    <source>
        <dbReference type="EnsemblMetazoa" id="OVOC1761.1"/>
    </source>
</evidence>
<sequence length="79" mass="9263">MQLIYEFFEAFSSITINIINIKYHRMSLAPPYLQMASLSYIRWDGFTTTSVLLSSLSKFTFHKLINFCNILLHLLLTIQ</sequence>
<reference evidence="2" key="1">
    <citation type="submission" date="2013-10" db="EMBL/GenBank/DDBJ databases">
        <title>Genome sequencing of Onchocerca volvulus.</title>
        <authorList>
            <person name="Cotton J."/>
            <person name="Tsai J."/>
            <person name="Stanley E."/>
            <person name="Tracey A."/>
            <person name="Holroyd N."/>
            <person name="Lustigman S."/>
            <person name="Berriman M."/>
        </authorList>
    </citation>
    <scope>NUCLEOTIDE SEQUENCE</scope>
</reference>